<dbReference type="Proteomes" id="UP000887013">
    <property type="component" value="Unassembled WGS sequence"/>
</dbReference>
<evidence type="ECO:0000256" key="2">
    <source>
        <dbReference type="SAM" id="Phobius"/>
    </source>
</evidence>
<reference evidence="3" key="1">
    <citation type="submission" date="2020-08" db="EMBL/GenBank/DDBJ databases">
        <title>Multicomponent nature underlies the extraordinary mechanical properties of spider dragline silk.</title>
        <authorList>
            <person name="Kono N."/>
            <person name="Nakamura H."/>
            <person name="Mori M."/>
            <person name="Yoshida Y."/>
            <person name="Ohtoshi R."/>
            <person name="Malay A.D."/>
            <person name="Moran D.A.P."/>
            <person name="Tomita M."/>
            <person name="Numata K."/>
            <person name="Arakawa K."/>
        </authorList>
    </citation>
    <scope>NUCLEOTIDE SEQUENCE</scope>
</reference>
<keyword evidence="2" id="KW-0812">Transmembrane</keyword>
<accession>A0A8X6MWW1</accession>
<feature type="compositionally biased region" description="Low complexity" evidence="1">
    <location>
        <begin position="402"/>
        <end position="413"/>
    </location>
</feature>
<name>A0A8X6MWW1_NEPPI</name>
<feature type="transmembrane region" description="Helical" evidence="2">
    <location>
        <begin position="135"/>
        <end position="156"/>
    </location>
</feature>
<comment type="caution">
    <text evidence="3">The sequence shown here is derived from an EMBL/GenBank/DDBJ whole genome shotgun (WGS) entry which is preliminary data.</text>
</comment>
<proteinExistence type="predicted"/>
<evidence type="ECO:0000313" key="3">
    <source>
        <dbReference type="EMBL" id="GFS81904.1"/>
    </source>
</evidence>
<dbReference type="EMBL" id="BMAW01003107">
    <property type="protein sequence ID" value="GFS81904.1"/>
    <property type="molecule type" value="Genomic_DNA"/>
</dbReference>
<protein>
    <submittedName>
        <fullName evidence="3">Uncharacterized protein</fullName>
    </submittedName>
</protein>
<keyword evidence="2" id="KW-0472">Membrane</keyword>
<gene>
    <name evidence="3" type="ORF">NPIL_528361</name>
</gene>
<feature type="region of interest" description="Disordered" evidence="1">
    <location>
        <begin position="288"/>
        <end position="312"/>
    </location>
</feature>
<feature type="region of interest" description="Disordered" evidence="1">
    <location>
        <begin position="380"/>
        <end position="417"/>
    </location>
</feature>
<dbReference type="AlphaFoldDB" id="A0A8X6MWW1"/>
<feature type="compositionally biased region" description="Polar residues" evidence="1">
    <location>
        <begin position="295"/>
        <end position="307"/>
    </location>
</feature>
<sequence length="534" mass="61440">MAQYRYYGNFLKVNSDGIRKPTPDNRFKYFSKNTAQSQWISKTYVQNHLGGRKRISVPERRTTCGKSFQNLVPNFYTSRRISRFREQPKRFDLFKHSNLSNFNMRSSRTHLQPPEPSLTTLTPLIPQIASNPFTAGYYMLLIMFLLLLMYLLCYWWNRKNKKESAKYIQLPRSRVLVDYYNYSIQSERFSIPSYPTFELEPKTEASVILNLAEMGTLQEINVLAYNGFKPTPINEKKTTENISNLFSEGDFIRHYLTEISTTYESKSEQQETTFGHTSLETWAKKHSTGIRNPADDSSSEQQETTFGHISLERRAKIQSMGIRNLKDYSSSQSSAQEHPKFPRLLKSAFFLLDVERTFPESDSHQGQSFSYPYLSHHTKEENHRILHSDPCLPYSTNEKSDPISSSEESPSSSGYTTAVSISADVKIPPPADPSPSAKNLKRLLFPSMSSSDSEPGEEEIIFLHSPDCPPGKDASRKVIKGVEKKLIKKNGDRRKVHEEPQMKRTKASPCQIIEKKNGTWTTSLWTVSPLWWIV</sequence>
<evidence type="ECO:0000256" key="1">
    <source>
        <dbReference type="SAM" id="MobiDB-lite"/>
    </source>
</evidence>
<organism evidence="3 4">
    <name type="scientific">Nephila pilipes</name>
    <name type="common">Giant wood spider</name>
    <name type="synonym">Nephila maculata</name>
    <dbReference type="NCBI Taxonomy" id="299642"/>
    <lineage>
        <taxon>Eukaryota</taxon>
        <taxon>Metazoa</taxon>
        <taxon>Ecdysozoa</taxon>
        <taxon>Arthropoda</taxon>
        <taxon>Chelicerata</taxon>
        <taxon>Arachnida</taxon>
        <taxon>Araneae</taxon>
        <taxon>Araneomorphae</taxon>
        <taxon>Entelegynae</taxon>
        <taxon>Araneoidea</taxon>
        <taxon>Nephilidae</taxon>
        <taxon>Nephila</taxon>
    </lineage>
</organism>
<keyword evidence="4" id="KW-1185">Reference proteome</keyword>
<evidence type="ECO:0000313" key="4">
    <source>
        <dbReference type="Proteomes" id="UP000887013"/>
    </source>
</evidence>
<keyword evidence="2" id="KW-1133">Transmembrane helix</keyword>